<dbReference type="RefSeq" id="WP_168116812.1">
    <property type="nucleotide sequence ID" value="NZ_BOON01000027.1"/>
</dbReference>
<comment type="caution">
    <text evidence="1">The sequence shown here is derived from an EMBL/GenBank/DDBJ whole genome shotgun (WGS) entry which is preliminary data.</text>
</comment>
<organism evidence="1 2">
    <name type="scientific">Planosporangium mesophilum</name>
    <dbReference type="NCBI Taxonomy" id="689768"/>
    <lineage>
        <taxon>Bacteria</taxon>
        <taxon>Bacillati</taxon>
        <taxon>Actinomycetota</taxon>
        <taxon>Actinomycetes</taxon>
        <taxon>Micromonosporales</taxon>
        <taxon>Micromonosporaceae</taxon>
        <taxon>Planosporangium</taxon>
    </lineage>
</organism>
<dbReference type="EMBL" id="BOON01000027">
    <property type="protein sequence ID" value="GII23180.1"/>
    <property type="molecule type" value="Genomic_DNA"/>
</dbReference>
<name>A0A8J3X0A6_9ACTN</name>
<accession>A0A8J3X0A6</accession>
<keyword evidence="2" id="KW-1185">Reference proteome</keyword>
<dbReference type="AlphaFoldDB" id="A0A8J3X0A6"/>
<dbReference type="Proteomes" id="UP000599074">
    <property type="component" value="Unassembled WGS sequence"/>
</dbReference>
<sequence length="98" mass="10750">MSAPAVKTALTPDRPRRVVENDAYAAFIRRALRAYGRRVATGDVEALRDLVALSTEVDHAMSTAVVGLRAFGYSWAEIANRLGISRQAAHERWGGDRP</sequence>
<gene>
    <name evidence="1" type="ORF">Pme01_27770</name>
</gene>
<proteinExistence type="predicted"/>
<reference evidence="1" key="1">
    <citation type="submission" date="2021-01" db="EMBL/GenBank/DDBJ databases">
        <title>Whole genome shotgun sequence of Planosporangium mesophilum NBRC 109066.</title>
        <authorList>
            <person name="Komaki H."/>
            <person name="Tamura T."/>
        </authorList>
    </citation>
    <scope>NUCLEOTIDE SEQUENCE</scope>
    <source>
        <strain evidence="1">NBRC 109066</strain>
    </source>
</reference>
<protein>
    <recommendedName>
        <fullName evidence="3">RNA polymerase subunit sigma-70</fullName>
    </recommendedName>
</protein>
<evidence type="ECO:0000313" key="1">
    <source>
        <dbReference type="EMBL" id="GII23180.1"/>
    </source>
</evidence>
<evidence type="ECO:0000313" key="2">
    <source>
        <dbReference type="Proteomes" id="UP000599074"/>
    </source>
</evidence>
<evidence type="ECO:0008006" key="3">
    <source>
        <dbReference type="Google" id="ProtNLM"/>
    </source>
</evidence>